<dbReference type="PROSITE" id="PS00760">
    <property type="entry name" value="SPASE_I_2"/>
    <property type="match status" value="1"/>
</dbReference>
<dbReference type="CDD" id="cd06530">
    <property type="entry name" value="S26_SPase_I"/>
    <property type="match status" value="1"/>
</dbReference>
<proteinExistence type="inferred from homology"/>
<keyword evidence="10" id="KW-0809">Transit peptide</keyword>
<feature type="domain" description="Peptidase S26" evidence="14">
    <location>
        <begin position="295"/>
        <end position="452"/>
    </location>
</feature>
<evidence type="ECO:0000256" key="11">
    <source>
        <dbReference type="ARBA" id="ARBA00023136"/>
    </source>
</evidence>
<dbReference type="InterPro" id="IPR019758">
    <property type="entry name" value="Pept_S26A_signal_pept_1_CS"/>
</dbReference>
<dbReference type="GO" id="GO:0004252">
    <property type="term" value="F:serine-type endopeptidase activity"/>
    <property type="evidence" value="ECO:0007669"/>
    <property type="project" value="InterPro"/>
</dbReference>
<dbReference type="InterPro" id="IPR019756">
    <property type="entry name" value="Pept_S26A_signal_pept_1_Ser-AS"/>
</dbReference>
<dbReference type="InterPro" id="IPR019533">
    <property type="entry name" value="Peptidase_S26"/>
</dbReference>
<dbReference type="Proteomes" id="UP001231189">
    <property type="component" value="Unassembled WGS sequence"/>
</dbReference>
<evidence type="ECO:0000256" key="9">
    <source>
        <dbReference type="ARBA" id="ARBA00022801"/>
    </source>
</evidence>
<feature type="active site" evidence="12">
    <location>
        <position position="372"/>
    </location>
</feature>
<keyword evidence="11" id="KW-0472">Membrane</keyword>
<comment type="caution">
    <text evidence="15">The sequence shown here is derived from an EMBL/GenBank/DDBJ whole genome shotgun (WGS) entry which is preliminary data.</text>
</comment>
<evidence type="ECO:0000256" key="3">
    <source>
        <dbReference type="ARBA" id="ARBA00004370"/>
    </source>
</evidence>
<comment type="similarity">
    <text evidence="4">Belongs to the peptidase S26 family.</text>
</comment>
<evidence type="ECO:0000256" key="4">
    <source>
        <dbReference type="ARBA" id="ARBA00009370"/>
    </source>
</evidence>
<evidence type="ECO:0000256" key="8">
    <source>
        <dbReference type="ARBA" id="ARBA00022670"/>
    </source>
</evidence>
<dbReference type="GO" id="GO:0009535">
    <property type="term" value="C:chloroplast thylakoid membrane"/>
    <property type="evidence" value="ECO:0007669"/>
    <property type="project" value="TreeGrafter"/>
</dbReference>
<comment type="subcellular location">
    <subcellularLocation>
        <location evidence="3">Membrane</location>
    </subcellularLocation>
    <subcellularLocation>
        <location evidence="2">Plastid</location>
        <location evidence="2">Chloroplast</location>
    </subcellularLocation>
</comment>
<comment type="catalytic activity">
    <reaction evidence="1">
        <text>Cleavage of hydrophobic, N-terminal signal or leader sequences from secreted and periplasmic proteins.</text>
        <dbReference type="EC" id="3.4.21.89"/>
    </reaction>
</comment>
<reference evidence="15" key="1">
    <citation type="submission" date="2023-07" db="EMBL/GenBank/DDBJ databases">
        <title>A chromosome-level genome assembly of Lolium multiflorum.</title>
        <authorList>
            <person name="Chen Y."/>
            <person name="Copetti D."/>
            <person name="Kolliker R."/>
            <person name="Studer B."/>
        </authorList>
    </citation>
    <scope>NUCLEOTIDE SEQUENCE</scope>
    <source>
        <strain evidence="15">02402/16</strain>
        <tissue evidence="15">Leaf</tissue>
    </source>
</reference>
<name>A0AAD8S151_LOLMU</name>
<evidence type="ECO:0000256" key="5">
    <source>
        <dbReference type="ARBA" id="ARBA00013208"/>
    </source>
</evidence>
<sequence length="475" mass="49174">MAIRMTVSYSGYVAQNLASSFGLRCTAAAGTGAAPGAGCRVLQDALSRPFCLFSSSRRLDQHNDAEDHNHPKPKPLPATTPTTTKPLPARRLTRPLVASDGGSYSLFVTPPGSPKADDPPASLAVGLLSVLASGMGGGASSLSASPSISSGLNPAALLPFLQASKWLPCSDLITGASSRKSARPAAAPTPPTPAPSRRQPSVPSPAVAAPSKAGVMALLGGNSAVAGSSKMGVKALLGAGAAPSVATPSVVSSAAASGAAAGMVRKSTAALGTGASVSRRNSWLSRWANSCSDDAKTMFAALTVPLLHRSSLAEPRSIPSKSMYPTFDVGDRILAEKVSYIFREPDICDIVIFQAPLVLQNMGYSSSDVFIKRVVATGGDVVEVTDGQLLVNGVVQDEEFVLEPANYEMGPVRIPPGYVFVLGDNRNNSFDSHNWGPLPVKNILGRSVLRYWPPSKITDTIYDHDDVLLATAGIS</sequence>
<dbReference type="InterPro" id="IPR036286">
    <property type="entry name" value="LexA/Signal_pep-like_sf"/>
</dbReference>
<keyword evidence="6" id="KW-0150">Chloroplast</keyword>
<keyword evidence="7" id="KW-0934">Plastid</keyword>
<evidence type="ECO:0000256" key="12">
    <source>
        <dbReference type="PIRSR" id="PIRSR600223-1"/>
    </source>
</evidence>
<evidence type="ECO:0000256" key="6">
    <source>
        <dbReference type="ARBA" id="ARBA00022528"/>
    </source>
</evidence>
<protein>
    <recommendedName>
        <fullName evidence="5">signal peptidase I</fullName>
        <ecNumber evidence="5">3.4.21.89</ecNumber>
    </recommendedName>
</protein>
<dbReference type="GO" id="GO:0010027">
    <property type="term" value="P:thylakoid membrane organization"/>
    <property type="evidence" value="ECO:0007669"/>
    <property type="project" value="TreeGrafter"/>
</dbReference>
<feature type="region of interest" description="Disordered" evidence="13">
    <location>
        <begin position="177"/>
        <end position="208"/>
    </location>
</feature>
<dbReference type="PANTHER" id="PTHR43390:SF5">
    <property type="entry name" value="OS03G0765200 PROTEIN"/>
    <property type="match status" value="1"/>
</dbReference>
<evidence type="ECO:0000256" key="7">
    <source>
        <dbReference type="ARBA" id="ARBA00022640"/>
    </source>
</evidence>
<feature type="compositionally biased region" description="Low complexity" evidence="13">
    <location>
        <begin position="195"/>
        <end position="208"/>
    </location>
</feature>
<dbReference type="AlphaFoldDB" id="A0AAD8S151"/>
<dbReference type="InterPro" id="IPR019757">
    <property type="entry name" value="Pept_S26A_signal_pept_1_Lys-AS"/>
</dbReference>
<evidence type="ECO:0000256" key="13">
    <source>
        <dbReference type="SAM" id="MobiDB-lite"/>
    </source>
</evidence>
<accession>A0AAD8S151</accession>
<dbReference type="InterPro" id="IPR000223">
    <property type="entry name" value="Pept_S26A_signal_pept_1"/>
</dbReference>
<evidence type="ECO:0000313" key="15">
    <source>
        <dbReference type="EMBL" id="KAK1643836.1"/>
    </source>
</evidence>
<evidence type="ECO:0000256" key="2">
    <source>
        <dbReference type="ARBA" id="ARBA00004229"/>
    </source>
</evidence>
<keyword evidence="9" id="KW-0378">Hydrolase</keyword>
<dbReference type="GO" id="GO:0009003">
    <property type="term" value="F:signal peptidase activity"/>
    <property type="evidence" value="ECO:0007669"/>
    <property type="project" value="UniProtKB-EC"/>
</dbReference>
<dbReference type="PROSITE" id="PS00501">
    <property type="entry name" value="SPASE_I_1"/>
    <property type="match status" value="1"/>
</dbReference>
<keyword evidence="8" id="KW-0645">Protease</keyword>
<dbReference type="GO" id="GO:0006465">
    <property type="term" value="P:signal peptide processing"/>
    <property type="evidence" value="ECO:0007669"/>
    <property type="project" value="InterPro"/>
</dbReference>
<dbReference type="SUPFAM" id="SSF51306">
    <property type="entry name" value="LexA/Signal peptidase"/>
    <property type="match status" value="1"/>
</dbReference>
<evidence type="ECO:0000313" key="16">
    <source>
        <dbReference type="Proteomes" id="UP001231189"/>
    </source>
</evidence>
<evidence type="ECO:0000259" key="14">
    <source>
        <dbReference type="Pfam" id="PF10502"/>
    </source>
</evidence>
<dbReference type="Gene3D" id="2.10.109.10">
    <property type="entry name" value="Umud Fragment, subunit A"/>
    <property type="match status" value="1"/>
</dbReference>
<dbReference type="PROSITE" id="PS00761">
    <property type="entry name" value="SPASE_I_3"/>
    <property type="match status" value="1"/>
</dbReference>
<keyword evidence="16" id="KW-1185">Reference proteome</keyword>
<dbReference type="EMBL" id="JAUUTY010000004">
    <property type="protein sequence ID" value="KAK1643836.1"/>
    <property type="molecule type" value="Genomic_DNA"/>
</dbReference>
<feature type="compositionally biased region" description="Low complexity" evidence="13">
    <location>
        <begin position="77"/>
        <end position="91"/>
    </location>
</feature>
<feature type="compositionally biased region" description="Low complexity" evidence="13">
    <location>
        <begin position="177"/>
        <end position="186"/>
    </location>
</feature>
<dbReference type="PRINTS" id="PR00727">
    <property type="entry name" value="LEADERPTASE"/>
</dbReference>
<evidence type="ECO:0000256" key="1">
    <source>
        <dbReference type="ARBA" id="ARBA00000677"/>
    </source>
</evidence>
<dbReference type="NCBIfam" id="TIGR02227">
    <property type="entry name" value="sigpep_I_bact"/>
    <property type="match status" value="1"/>
</dbReference>
<dbReference type="Pfam" id="PF10502">
    <property type="entry name" value="Peptidase_S26"/>
    <property type="match status" value="1"/>
</dbReference>
<evidence type="ECO:0000256" key="10">
    <source>
        <dbReference type="ARBA" id="ARBA00022946"/>
    </source>
</evidence>
<feature type="active site" evidence="12">
    <location>
        <position position="322"/>
    </location>
</feature>
<dbReference type="EC" id="3.4.21.89" evidence="5"/>
<gene>
    <name evidence="15" type="ORF">QYE76_061641</name>
</gene>
<feature type="region of interest" description="Disordered" evidence="13">
    <location>
        <begin position="62"/>
        <end position="91"/>
    </location>
</feature>
<dbReference type="PANTHER" id="PTHR43390">
    <property type="entry name" value="SIGNAL PEPTIDASE I"/>
    <property type="match status" value="1"/>
</dbReference>
<dbReference type="FunFam" id="2.10.109.10:FF:000012">
    <property type="entry name" value="Peptidase/ serine-type peptidase"/>
    <property type="match status" value="1"/>
</dbReference>
<organism evidence="15 16">
    <name type="scientific">Lolium multiflorum</name>
    <name type="common">Italian ryegrass</name>
    <name type="synonym">Lolium perenne subsp. multiflorum</name>
    <dbReference type="NCBI Taxonomy" id="4521"/>
    <lineage>
        <taxon>Eukaryota</taxon>
        <taxon>Viridiplantae</taxon>
        <taxon>Streptophyta</taxon>
        <taxon>Embryophyta</taxon>
        <taxon>Tracheophyta</taxon>
        <taxon>Spermatophyta</taxon>
        <taxon>Magnoliopsida</taxon>
        <taxon>Liliopsida</taxon>
        <taxon>Poales</taxon>
        <taxon>Poaceae</taxon>
        <taxon>BOP clade</taxon>
        <taxon>Pooideae</taxon>
        <taxon>Poodae</taxon>
        <taxon>Poeae</taxon>
        <taxon>Poeae Chloroplast Group 2 (Poeae type)</taxon>
        <taxon>Loliodinae</taxon>
        <taxon>Loliinae</taxon>
        <taxon>Lolium</taxon>
    </lineage>
</organism>